<protein>
    <submittedName>
        <fullName evidence="1">Uncharacterized protein</fullName>
    </submittedName>
</protein>
<keyword evidence="2" id="KW-1185">Reference proteome</keyword>
<comment type="caution">
    <text evidence="1">The sequence shown here is derived from an EMBL/GenBank/DDBJ whole genome shotgun (WGS) entry which is preliminary data.</text>
</comment>
<sequence length="74" mass="8887">MILSEIDEMIENNEIKEFGTFDVMYKGKPSKIRVQAEIHIEDEDKELVLYMYSTKKLVDVIEKEMLKVEEQREF</sequence>
<evidence type="ECO:0000313" key="2">
    <source>
        <dbReference type="Proteomes" id="UP001232245"/>
    </source>
</evidence>
<dbReference type="Proteomes" id="UP001232245">
    <property type="component" value="Unassembled WGS sequence"/>
</dbReference>
<reference evidence="1 2" key="1">
    <citation type="submission" date="2023-07" db="EMBL/GenBank/DDBJ databases">
        <title>Genomic Encyclopedia of Type Strains, Phase IV (KMG-IV): sequencing the most valuable type-strain genomes for metagenomic binning, comparative biology and taxonomic classification.</title>
        <authorList>
            <person name="Goeker M."/>
        </authorList>
    </citation>
    <scope>NUCLEOTIDE SEQUENCE [LARGE SCALE GENOMIC DNA]</scope>
    <source>
        <strain evidence="1 2">DSM 17723</strain>
    </source>
</reference>
<accession>A0ABT9Z3X5</accession>
<dbReference type="RefSeq" id="WP_174879517.1">
    <property type="nucleotide sequence ID" value="NZ_CADEPK010000030.1"/>
</dbReference>
<organism evidence="1 2">
    <name type="scientific">Metabacillus niabensis</name>
    <dbReference type="NCBI Taxonomy" id="324854"/>
    <lineage>
        <taxon>Bacteria</taxon>
        <taxon>Bacillati</taxon>
        <taxon>Bacillota</taxon>
        <taxon>Bacilli</taxon>
        <taxon>Bacillales</taxon>
        <taxon>Bacillaceae</taxon>
        <taxon>Metabacillus</taxon>
    </lineage>
</organism>
<name>A0ABT9Z3X5_9BACI</name>
<evidence type="ECO:0000313" key="1">
    <source>
        <dbReference type="EMBL" id="MDQ0226522.1"/>
    </source>
</evidence>
<gene>
    <name evidence="1" type="ORF">J2S02_002867</name>
</gene>
<proteinExistence type="predicted"/>
<dbReference type="EMBL" id="JAUSTZ010000005">
    <property type="protein sequence ID" value="MDQ0226522.1"/>
    <property type="molecule type" value="Genomic_DNA"/>
</dbReference>